<dbReference type="EMBL" id="JABMIG020000191">
    <property type="protein sequence ID" value="KAL3786598.1"/>
    <property type="molecule type" value="Genomic_DNA"/>
</dbReference>
<feature type="region of interest" description="Disordered" evidence="1">
    <location>
        <begin position="356"/>
        <end position="386"/>
    </location>
</feature>
<keyword evidence="3" id="KW-1185">Reference proteome</keyword>
<feature type="compositionally biased region" description="Acidic residues" evidence="1">
    <location>
        <begin position="360"/>
        <end position="381"/>
    </location>
</feature>
<feature type="compositionally biased region" description="Polar residues" evidence="1">
    <location>
        <begin position="614"/>
        <end position="626"/>
    </location>
</feature>
<name>A0ABD3PEW4_9STRA</name>
<feature type="region of interest" description="Disordered" evidence="1">
    <location>
        <begin position="787"/>
        <end position="835"/>
    </location>
</feature>
<evidence type="ECO:0000313" key="3">
    <source>
        <dbReference type="Proteomes" id="UP001516023"/>
    </source>
</evidence>
<gene>
    <name evidence="2" type="ORF">HJC23_008194</name>
</gene>
<feature type="compositionally biased region" description="Basic and acidic residues" evidence="1">
    <location>
        <begin position="793"/>
        <end position="813"/>
    </location>
</feature>
<feature type="region of interest" description="Disordered" evidence="1">
    <location>
        <begin position="582"/>
        <end position="649"/>
    </location>
</feature>
<sequence>MIFLLKRGIKHVKLCQHPRRHFLDYCSPLALLSTLTHFANLSFLRNSHGQNDDVQNKHPVTTALYAHQSLGFKKTTTHHPNNINVTPPVDITSSPIRFMGEKENVKSASNTHSGGAIGSFVATNGIEQDIVTHGHGRCDTEKVYDVEQAESTESSLPHAHYPKLAFPNLQGEAIPATTKSDKNFTIPEELRLQQKHEHPQENQIFDSQSNHAMTAKDKTYKETTGPTLRILSAPSNAYSTPCTTTSFEDIPSAFPVRSAGESSSSPSREEENEIDAIKAREMESHPHHQRYGYARQISENSLVSRNSLGANSIMGGSSFTSNSLSLGSGNQNKYDGMSAAQSVLELSNKSLADELIPHEDDGEGYSDDDDDDDDGQEEEKDEQLSCQIGGYSADQSSFTLAARPIDECSDTSSGAPFAYSMTMMELKQALPMEGESEDEDSHIQRYGFGHARDVESSIWEEEMKQRSSNVKPCIPQTFPSLLDSSMSSSYSVSMPASVSPSFDNFADVQREGSKEEREDTLGNHSSYAHTVGLIEEPLAIEVPLPLPLTSDVARYIVDLERINEESSGTELAEFSSASLVSSRASGNNEAAATKKTKGASSSMAKSSKEGLNEPWTSQGQVSTSGDQKPYSATGMPSSSRVSTVDEGYPSTTARRTTQDQYIHRHPHQFYNYRHQYYTEQYHYFDGDKYPQATKGDDDTESTCSSVTLSQAFQQSVQGDDDSCTSSSYMAESTSHPSYSTVSSVTLSHALFVDRHDHSGQGFYVATRLGDYVEVPNDEPIVVETVKEDEDSCVEERDVNEIYQKQKSDAKTDNDTTGSLEDASNNPSVSSPGAATDVVDAASNTPAAAGTSSTKQIAQSNEGMESDILNMLIPECGVPIPSVMAKMGKQKSKGGMLLPWHSTRSIQNYQYGGGRRKKKNMTYRRGDSSIFSISSVHTFRG</sequence>
<feature type="compositionally biased region" description="Polar residues" evidence="1">
    <location>
        <begin position="814"/>
        <end position="832"/>
    </location>
</feature>
<proteinExistence type="predicted"/>
<dbReference type="Proteomes" id="UP001516023">
    <property type="component" value="Unassembled WGS sequence"/>
</dbReference>
<dbReference type="AlphaFoldDB" id="A0ABD3PEW4"/>
<evidence type="ECO:0000313" key="2">
    <source>
        <dbReference type="EMBL" id="KAL3786598.1"/>
    </source>
</evidence>
<organism evidence="2 3">
    <name type="scientific">Cyclotella cryptica</name>
    <dbReference type="NCBI Taxonomy" id="29204"/>
    <lineage>
        <taxon>Eukaryota</taxon>
        <taxon>Sar</taxon>
        <taxon>Stramenopiles</taxon>
        <taxon>Ochrophyta</taxon>
        <taxon>Bacillariophyta</taxon>
        <taxon>Coscinodiscophyceae</taxon>
        <taxon>Thalassiosirophycidae</taxon>
        <taxon>Stephanodiscales</taxon>
        <taxon>Stephanodiscaceae</taxon>
        <taxon>Cyclotella</taxon>
    </lineage>
</organism>
<reference evidence="2 3" key="1">
    <citation type="journal article" date="2020" name="G3 (Bethesda)">
        <title>Improved Reference Genome for Cyclotella cryptica CCMP332, a Model for Cell Wall Morphogenesis, Salinity Adaptation, and Lipid Production in Diatoms (Bacillariophyta).</title>
        <authorList>
            <person name="Roberts W.R."/>
            <person name="Downey K.M."/>
            <person name="Ruck E.C."/>
            <person name="Traller J.C."/>
            <person name="Alverson A.J."/>
        </authorList>
    </citation>
    <scope>NUCLEOTIDE SEQUENCE [LARGE SCALE GENOMIC DNA]</scope>
    <source>
        <strain evidence="2 3">CCMP332</strain>
    </source>
</reference>
<protein>
    <submittedName>
        <fullName evidence="2">Uncharacterized protein</fullName>
    </submittedName>
</protein>
<feature type="compositionally biased region" description="Low complexity" evidence="1">
    <location>
        <begin position="582"/>
        <end position="605"/>
    </location>
</feature>
<evidence type="ECO:0000256" key="1">
    <source>
        <dbReference type="SAM" id="MobiDB-lite"/>
    </source>
</evidence>
<accession>A0ABD3PEW4</accession>
<comment type="caution">
    <text evidence="2">The sequence shown here is derived from an EMBL/GenBank/DDBJ whole genome shotgun (WGS) entry which is preliminary data.</text>
</comment>
<feature type="region of interest" description="Disordered" evidence="1">
    <location>
        <begin position="249"/>
        <end position="273"/>
    </location>
</feature>